<name>A0A0W4ZTI0_PNEJ7</name>
<dbReference type="PANTHER" id="PTHR13452:SF10">
    <property type="entry name" value="THUMP DOMAIN-CONTAINING PROTEIN 1"/>
    <property type="match status" value="1"/>
</dbReference>
<proteinExistence type="predicted"/>
<reference evidence="4" key="1">
    <citation type="journal article" date="2016" name="Nat. Commun.">
        <title>Genome analysis of three Pneumocystis species reveals adaptation mechanisms to life exclusively in mammalian hosts.</title>
        <authorList>
            <person name="Ma L."/>
            <person name="Chen Z."/>
            <person name="Huang D.W."/>
            <person name="Kutty G."/>
            <person name="Ishihara M."/>
            <person name="Wang H."/>
            <person name="Abouelleil A."/>
            <person name="Bishop L."/>
            <person name="Davey E."/>
            <person name="Deng R."/>
            <person name="Deng X."/>
            <person name="Fan L."/>
            <person name="Fantoni G."/>
            <person name="Fitzgerald M."/>
            <person name="Gogineni E."/>
            <person name="Goldberg J.M."/>
            <person name="Handley G."/>
            <person name="Hu X."/>
            <person name="Huber C."/>
            <person name="Jiao X."/>
            <person name="Jones K."/>
            <person name="Levin J.Z."/>
            <person name="Liu Y."/>
            <person name="Macdonald P."/>
            <person name="Melnikov A."/>
            <person name="Raley C."/>
            <person name="Sassi M."/>
            <person name="Sherman B.T."/>
            <person name="Song X."/>
            <person name="Sykes S."/>
            <person name="Tran B."/>
            <person name="Walsh L."/>
            <person name="Xia Y."/>
            <person name="Yang J."/>
            <person name="Young S."/>
            <person name="Zeng Q."/>
            <person name="Zheng X."/>
            <person name="Stephens R."/>
            <person name="Nusbaum C."/>
            <person name="Birren B.W."/>
            <person name="Azadi P."/>
            <person name="Lempicki R.A."/>
            <person name="Cuomo C.A."/>
            <person name="Kovacs J.A."/>
        </authorList>
    </citation>
    <scope>NUCLEOTIDE SEQUENCE [LARGE SCALE GENOMIC DNA]</scope>
    <source>
        <strain evidence="4">RU7</strain>
    </source>
</reference>
<dbReference type="GeneID" id="28939457"/>
<evidence type="ECO:0000256" key="1">
    <source>
        <dbReference type="PROSITE-ProRule" id="PRU00529"/>
    </source>
</evidence>
<accession>A0A0W4ZTI0</accession>
<dbReference type="Proteomes" id="UP000053447">
    <property type="component" value="Unassembled WGS sequence"/>
</dbReference>
<evidence type="ECO:0000259" key="2">
    <source>
        <dbReference type="PROSITE" id="PS51165"/>
    </source>
</evidence>
<dbReference type="RefSeq" id="XP_018230369.1">
    <property type="nucleotide sequence ID" value="XM_018373202.1"/>
</dbReference>
<dbReference type="PANTHER" id="PTHR13452">
    <property type="entry name" value="THUMP DOMAIN CONTAINING PROTEIN 1-RELATED"/>
    <property type="match status" value="1"/>
</dbReference>
<dbReference type="InterPro" id="IPR040183">
    <property type="entry name" value="THUMPD1-like"/>
</dbReference>
<evidence type="ECO:0000313" key="3">
    <source>
        <dbReference type="EMBL" id="KTW31677.1"/>
    </source>
</evidence>
<organism evidence="3 4">
    <name type="scientific">Pneumocystis jirovecii (strain RU7)</name>
    <name type="common">Human pneumocystis pneumonia agent</name>
    <dbReference type="NCBI Taxonomy" id="1408657"/>
    <lineage>
        <taxon>Eukaryota</taxon>
        <taxon>Fungi</taxon>
        <taxon>Dikarya</taxon>
        <taxon>Ascomycota</taxon>
        <taxon>Taphrinomycotina</taxon>
        <taxon>Pneumocystomycetes</taxon>
        <taxon>Pneumocystaceae</taxon>
        <taxon>Pneumocystis</taxon>
    </lineage>
</organism>
<keyword evidence="1" id="KW-0694">RNA-binding</keyword>
<dbReference type="PROSITE" id="PS51165">
    <property type="entry name" value="THUMP"/>
    <property type="match status" value="1"/>
</dbReference>
<protein>
    <recommendedName>
        <fullName evidence="2">THUMP domain-containing protein</fullName>
    </recommendedName>
</protein>
<dbReference type="STRING" id="1408657.A0A0W4ZTI0"/>
<dbReference type="SMART" id="SM00981">
    <property type="entry name" value="THUMP"/>
    <property type="match status" value="1"/>
</dbReference>
<dbReference type="Gene3D" id="3.30.2300.10">
    <property type="entry name" value="THUMP superfamily"/>
    <property type="match status" value="1"/>
</dbReference>
<dbReference type="OrthoDB" id="367221at2759"/>
<dbReference type="CDD" id="cd11717">
    <property type="entry name" value="THUMP_THUMPD1_like"/>
    <property type="match status" value="1"/>
</dbReference>
<dbReference type="eggNOG" id="KOG3943">
    <property type="taxonomic scope" value="Eukaryota"/>
</dbReference>
<dbReference type="GO" id="GO:0051391">
    <property type="term" value="P:tRNA acetylation"/>
    <property type="evidence" value="ECO:0007669"/>
    <property type="project" value="EnsemblFungi"/>
</dbReference>
<gene>
    <name evidence="3" type="ORF">T551_00938</name>
</gene>
<dbReference type="GO" id="GO:0003723">
    <property type="term" value="F:RNA binding"/>
    <property type="evidence" value="ECO:0007669"/>
    <property type="project" value="UniProtKB-UniRule"/>
</dbReference>
<evidence type="ECO:0000313" key="4">
    <source>
        <dbReference type="Proteomes" id="UP000053447"/>
    </source>
</evidence>
<feature type="domain" description="THUMP" evidence="2">
    <location>
        <begin position="112"/>
        <end position="203"/>
    </location>
</feature>
<dbReference type="SUPFAM" id="SSF143437">
    <property type="entry name" value="THUMP domain-like"/>
    <property type="match status" value="1"/>
</dbReference>
<dbReference type="AlphaFoldDB" id="A0A0W4ZTI0"/>
<dbReference type="FunFam" id="3.30.2300.10:FF:000001">
    <property type="entry name" value="THUMP domain-containing protein 1"/>
    <property type="match status" value="1"/>
</dbReference>
<dbReference type="VEuPathDB" id="FungiDB:T551_00938"/>
<dbReference type="InterPro" id="IPR004114">
    <property type="entry name" value="THUMP_dom"/>
</dbReference>
<comment type="caution">
    <text evidence="3">The sequence shown here is derived from an EMBL/GenBank/DDBJ whole genome shotgun (WGS) entry which is preliminary data.</text>
</comment>
<dbReference type="GO" id="GO:0180014">
    <property type="term" value="F:protein-tRNA adaptor activity"/>
    <property type="evidence" value="ECO:0007669"/>
    <property type="project" value="EnsemblFungi"/>
</dbReference>
<keyword evidence="4" id="KW-1185">Reference proteome</keyword>
<sequence>MQLQPGWSGVFVTCARTHERRAAKEVIYLFNEYLEKHIENNEPNSPLSAPNLTDNVKSSICWEERVAEELAELRKKHYNKLQVIDVKTPCVVFIRTKWPLDPVEIVQDLCEKILLNQIKRIRWSQRLTPVTLTACATLPDLQKLAQKFAIRPNLRNHTKITREDIIKTIVPIVSTRHKVDLKNYDFLIMVEVFKGICGISVVRDFERFKKLNVASIMESTVKKI</sequence>
<dbReference type="EMBL" id="LFWA01000004">
    <property type="protein sequence ID" value="KTW31677.1"/>
    <property type="molecule type" value="Genomic_DNA"/>
</dbReference>
<dbReference type="Pfam" id="PF02926">
    <property type="entry name" value="THUMP"/>
    <property type="match status" value="1"/>
</dbReference>